<sequence>MRERFECALLVAPGGAAGNAPWAQPELSGERLRLQAHALAECSAPDADPASLIAAAALHLQRYDACLLPVEPSTLPWVRLALLRAQGVLRTPVLVLSHEVKAPALADLLALGAADFLRAPLCAEELRARLLRIVARRGMRPEPTVGDADFPASEGDAWQRLAVQEAMPAYPRGGRAEYRPMPPHVLPGLAVRAMPTGAYPRGHVGSRRLTDDGGSVCAMARPGARRHDETAEAKAPDPVSNEPFRQAKARVVDGFEQDYLRQALQRHRGNVAQAAKASNKHRRAFWALMRKHRIEAAPYRVTPQARAT</sequence>
<feature type="domain" description="DNA binding HTH" evidence="1">
    <location>
        <begin position="255"/>
        <end position="291"/>
    </location>
</feature>
<dbReference type="InterPro" id="IPR009057">
    <property type="entry name" value="Homeodomain-like_sf"/>
</dbReference>
<organism evidence="2 3">
    <name type="scientific">Bordetella ansorpii</name>
    <dbReference type="NCBI Taxonomy" id="288768"/>
    <lineage>
        <taxon>Bacteria</taxon>
        <taxon>Pseudomonadati</taxon>
        <taxon>Pseudomonadota</taxon>
        <taxon>Betaproteobacteria</taxon>
        <taxon>Burkholderiales</taxon>
        <taxon>Alcaligenaceae</taxon>
        <taxon>Bordetella</taxon>
    </lineage>
</organism>
<dbReference type="InterPro" id="IPR011006">
    <property type="entry name" value="CheY-like_superfamily"/>
</dbReference>
<dbReference type="AlphaFoldDB" id="A0A157SJC0"/>
<name>A0A157SJC0_9BORD</name>
<dbReference type="InterPro" id="IPR002197">
    <property type="entry name" value="HTH_Fis"/>
</dbReference>
<dbReference type="Gene3D" id="3.40.50.2300">
    <property type="match status" value="1"/>
</dbReference>
<keyword evidence="3" id="KW-1185">Reference proteome</keyword>
<accession>A0A157SJC0</accession>
<evidence type="ECO:0000313" key="2">
    <source>
        <dbReference type="EMBL" id="SAI70550.1"/>
    </source>
</evidence>
<dbReference type="Gene3D" id="1.10.10.60">
    <property type="entry name" value="Homeodomain-like"/>
    <property type="match status" value="1"/>
</dbReference>
<dbReference type="GO" id="GO:0043565">
    <property type="term" value="F:sequence-specific DNA binding"/>
    <property type="evidence" value="ECO:0007669"/>
    <property type="project" value="InterPro"/>
</dbReference>
<dbReference type="EMBL" id="FKIF01000006">
    <property type="protein sequence ID" value="SAI70550.1"/>
    <property type="molecule type" value="Genomic_DNA"/>
</dbReference>
<dbReference type="Pfam" id="PF02954">
    <property type="entry name" value="HTH_8"/>
    <property type="match status" value="1"/>
</dbReference>
<dbReference type="SUPFAM" id="SSF46689">
    <property type="entry name" value="Homeodomain-like"/>
    <property type="match status" value="1"/>
</dbReference>
<proteinExistence type="predicted"/>
<gene>
    <name evidence="2" type="ORF">SAMEA3906486_03161</name>
</gene>
<dbReference type="Proteomes" id="UP000076848">
    <property type="component" value="Unassembled WGS sequence"/>
</dbReference>
<dbReference type="SUPFAM" id="SSF52172">
    <property type="entry name" value="CheY-like"/>
    <property type="match status" value="1"/>
</dbReference>
<dbReference type="RefSeq" id="WP_066128595.1">
    <property type="nucleotide sequence ID" value="NZ_FKIF01000006.1"/>
</dbReference>
<evidence type="ECO:0000259" key="1">
    <source>
        <dbReference type="Pfam" id="PF02954"/>
    </source>
</evidence>
<reference evidence="2 3" key="1">
    <citation type="submission" date="2016-04" db="EMBL/GenBank/DDBJ databases">
        <authorList>
            <consortium name="Pathogen Informatics"/>
        </authorList>
    </citation>
    <scope>NUCLEOTIDE SEQUENCE [LARGE SCALE GENOMIC DNA]</scope>
    <source>
        <strain evidence="2 3">H050680373</strain>
    </source>
</reference>
<dbReference type="STRING" id="288768.SAMEA3906486_03161"/>
<protein>
    <recommendedName>
        <fullName evidence="1">DNA binding HTH domain-containing protein</fullName>
    </recommendedName>
</protein>
<evidence type="ECO:0000313" key="3">
    <source>
        <dbReference type="Proteomes" id="UP000076848"/>
    </source>
</evidence>